<dbReference type="SMART" id="SM00567">
    <property type="entry name" value="EZ_HEAT"/>
    <property type="match status" value="3"/>
</dbReference>
<dbReference type="GO" id="GO:0008270">
    <property type="term" value="F:zinc ion binding"/>
    <property type="evidence" value="ECO:0007669"/>
    <property type="project" value="InterPro"/>
</dbReference>
<dbReference type="GO" id="GO:0042277">
    <property type="term" value="F:peptide binding"/>
    <property type="evidence" value="ECO:0007669"/>
    <property type="project" value="TreeGrafter"/>
</dbReference>
<evidence type="ECO:0000256" key="1">
    <source>
        <dbReference type="ARBA" id="ARBA00001947"/>
    </source>
</evidence>
<dbReference type="InterPro" id="IPR011989">
    <property type="entry name" value="ARM-like"/>
</dbReference>
<dbReference type="SUPFAM" id="SSF48371">
    <property type="entry name" value="ARM repeat"/>
    <property type="match status" value="1"/>
</dbReference>
<dbReference type="Gene3D" id="1.10.390.10">
    <property type="entry name" value="Neutral Protease Domain 2"/>
    <property type="match status" value="1"/>
</dbReference>
<evidence type="ECO:0000256" key="2">
    <source>
        <dbReference type="ARBA" id="ARBA00010136"/>
    </source>
</evidence>
<feature type="domain" description="Peptidase M1 membrane alanine aminopeptidase" evidence="9">
    <location>
        <begin position="5"/>
        <end position="197"/>
    </location>
</feature>
<protein>
    <recommendedName>
        <fullName evidence="9">Peptidase M1 membrane alanine aminopeptidase domain-containing protein</fullName>
    </recommendedName>
</protein>
<dbReference type="Pfam" id="PF01433">
    <property type="entry name" value="Peptidase_M1"/>
    <property type="match status" value="1"/>
</dbReference>
<comment type="cofactor">
    <cofactor evidence="1">
        <name>Zn(2+)</name>
        <dbReference type="ChEBI" id="CHEBI:29105"/>
    </cofactor>
</comment>
<evidence type="ECO:0000256" key="6">
    <source>
        <dbReference type="ARBA" id="ARBA00022801"/>
    </source>
</evidence>
<evidence type="ECO:0000256" key="3">
    <source>
        <dbReference type="ARBA" id="ARBA00022438"/>
    </source>
</evidence>
<evidence type="ECO:0000256" key="5">
    <source>
        <dbReference type="ARBA" id="ARBA00022723"/>
    </source>
</evidence>
<dbReference type="GO" id="GO:0070006">
    <property type="term" value="F:metalloaminopeptidase activity"/>
    <property type="evidence" value="ECO:0007669"/>
    <property type="project" value="TreeGrafter"/>
</dbReference>
<dbReference type="GO" id="GO:0016020">
    <property type="term" value="C:membrane"/>
    <property type="evidence" value="ECO:0007669"/>
    <property type="project" value="TreeGrafter"/>
</dbReference>
<feature type="non-terminal residue" evidence="10">
    <location>
        <position position="1"/>
    </location>
</feature>
<dbReference type="Gene3D" id="1.25.10.10">
    <property type="entry name" value="Leucine-rich Repeat Variant"/>
    <property type="match status" value="2"/>
</dbReference>
<reference evidence="10" key="1">
    <citation type="submission" date="2018-05" db="EMBL/GenBank/DDBJ databases">
        <authorList>
            <person name="Lanie J.A."/>
            <person name="Ng W.-L."/>
            <person name="Kazmierczak K.M."/>
            <person name="Andrzejewski T.M."/>
            <person name="Davidsen T.M."/>
            <person name="Wayne K.J."/>
            <person name="Tettelin H."/>
            <person name="Glass J.I."/>
            <person name="Rusch D."/>
            <person name="Podicherti R."/>
            <person name="Tsui H.-C.T."/>
            <person name="Winkler M.E."/>
        </authorList>
    </citation>
    <scope>NUCLEOTIDE SEQUENCE</scope>
</reference>
<dbReference type="InterPro" id="IPR004155">
    <property type="entry name" value="PBS_lyase_HEAT"/>
</dbReference>
<keyword evidence="4" id="KW-0645">Protease</keyword>
<evidence type="ECO:0000259" key="9">
    <source>
        <dbReference type="Pfam" id="PF01433"/>
    </source>
</evidence>
<dbReference type="InterPro" id="IPR001930">
    <property type="entry name" value="Peptidase_M1"/>
</dbReference>
<keyword evidence="8" id="KW-0482">Metalloprotease</keyword>
<dbReference type="EMBL" id="UINC01042661">
    <property type="protein sequence ID" value="SVB45601.1"/>
    <property type="molecule type" value="Genomic_DNA"/>
</dbReference>
<proteinExistence type="inferred from homology"/>
<dbReference type="Pfam" id="PF13646">
    <property type="entry name" value="HEAT_2"/>
    <property type="match status" value="2"/>
</dbReference>
<keyword evidence="3" id="KW-0031">Aminopeptidase</keyword>
<dbReference type="GO" id="GO:0005737">
    <property type="term" value="C:cytoplasm"/>
    <property type="evidence" value="ECO:0007669"/>
    <property type="project" value="TreeGrafter"/>
</dbReference>
<dbReference type="PANTHER" id="PTHR11533">
    <property type="entry name" value="PROTEASE M1 ZINC METALLOPROTEASE"/>
    <property type="match status" value="1"/>
</dbReference>
<dbReference type="InterPro" id="IPR050344">
    <property type="entry name" value="Peptidase_M1_aminopeptidases"/>
</dbReference>
<dbReference type="SUPFAM" id="SSF55486">
    <property type="entry name" value="Metalloproteases ('zincins'), catalytic domain"/>
    <property type="match status" value="1"/>
</dbReference>
<dbReference type="AlphaFoldDB" id="A0A382E6I7"/>
<evidence type="ECO:0000256" key="7">
    <source>
        <dbReference type="ARBA" id="ARBA00022833"/>
    </source>
</evidence>
<dbReference type="InterPro" id="IPR014782">
    <property type="entry name" value="Peptidase_M1_dom"/>
</dbReference>
<evidence type="ECO:0000256" key="8">
    <source>
        <dbReference type="ARBA" id="ARBA00023049"/>
    </source>
</evidence>
<dbReference type="PANTHER" id="PTHR11533:SF174">
    <property type="entry name" value="PUROMYCIN-SENSITIVE AMINOPEPTIDASE-RELATED"/>
    <property type="match status" value="1"/>
</dbReference>
<dbReference type="InterPro" id="IPR016024">
    <property type="entry name" value="ARM-type_fold"/>
</dbReference>
<evidence type="ECO:0000256" key="4">
    <source>
        <dbReference type="ARBA" id="ARBA00022670"/>
    </source>
</evidence>
<keyword evidence="5" id="KW-0479">Metal-binding</keyword>
<organism evidence="10">
    <name type="scientific">marine metagenome</name>
    <dbReference type="NCBI Taxonomy" id="408172"/>
    <lineage>
        <taxon>unclassified sequences</taxon>
        <taxon>metagenomes</taxon>
        <taxon>ecological metagenomes</taxon>
    </lineage>
</organism>
<dbReference type="InterPro" id="IPR027268">
    <property type="entry name" value="Peptidase_M4/M1_CTD_sf"/>
</dbReference>
<comment type="similarity">
    <text evidence="2">Belongs to the peptidase M1 family.</text>
</comment>
<gene>
    <name evidence="10" type="ORF">METZ01_LOCUS198455</name>
</gene>
<keyword evidence="7" id="KW-0862">Zinc</keyword>
<evidence type="ECO:0000313" key="10">
    <source>
        <dbReference type="EMBL" id="SVB45601.1"/>
    </source>
</evidence>
<dbReference type="GO" id="GO:0006508">
    <property type="term" value="P:proteolysis"/>
    <property type="evidence" value="ECO:0007669"/>
    <property type="project" value="UniProtKB-KW"/>
</dbReference>
<name>A0A382E6I7_9ZZZZ</name>
<sequence length="571" mass="66482">GEVTGVEYPYEKYDQIIVADFMFGGMENITLTHNTDRTMYDQFAAPDVSSDGLVAHELAHQWYGDMLTTRNWANIWLNEGFATFFSRKYREHKFGYDEGEYLRFGEMSSYFGSNKKWRRPTVHHSFYVPMDLFDGHVYAKGSLILNMMQDYLGDDAFWRAIQHYTRLNQYKNVETEDLKKAIEEITGQNLDWFFKQWIYEPGFPEYDVKWSYNQRNRTVKLSVKQKQELKNNDLFKMPVQVRVDDQIHTIWIEDKELVYELPVDMRPKLVIFNAGMRIPCKVTFNKTVSEWIIQLEKGPHILDRIAAIQVLKTKKGRRSVETALLNAAKSDPFWGVRKEAVNAFANLKSKKYADELMALAEGQDNRVRRAIWNGLKNYKDNEDVSLFLQNVILSDNKYYSISDAFKSLVVVDTSAARKKVNALLDTESHTDVIRKSAITYFGSVVNDQNYERLKELAVYGGTTWDVRPETVKQLGKYVKTKPKTLDLFVDLLEDKSYDVRRNAVRALGKYGNRKHLGALDEVLERDPMISRDVRAAKKNILNPPKKPVKKGSEKKLEEANKKLEDIRKIIK</sequence>
<keyword evidence="6" id="KW-0378">Hydrolase</keyword>
<dbReference type="GO" id="GO:0043171">
    <property type="term" value="P:peptide catabolic process"/>
    <property type="evidence" value="ECO:0007669"/>
    <property type="project" value="TreeGrafter"/>
</dbReference>
<dbReference type="GO" id="GO:0005615">
    <property type="term" value="C:extracellular space"/>
    <property type="evidence" value="ECO:0007669"/>
    <property type="project" value="TreeGrafter"/>
</dbReference>
<dbReference type="PRINTS" id="PR00756">
    <property type="entry name" value="ALADIPTASE"/>
</dbReference>
<accession>A0A382E6I7</accession>